<evidence type="ECO:0000256" key="1">
    <source>
        <dbReference type="SAM" id="MobiDB-lite"/>
    </source>
</evidence>
<evidence type="ECO:0000313" key="3">
    <source>
        <dbReference type="Proteomes" id="UP000248544"/>
    </source>
</evidence>
<evidence type="ECO:0000313" key="2">
    <source>
        <dbReference type="EMBL" id="PZG56402.1"/>
    </source>
</evidence>
<dbReference type="EMBL" id="POUA01000005">
    <property type="protein sequence ID" value="PZG56402.1"/>
    <property type="molecule type" value="Genomic_DNA"/>
</dbReference>
<keyword evidence="3" id="KW-1185">Reference proteome</keyword>
<accession>A0A2W2H7A9</accession>
<protein>
    <submittedName>
        <fullName evidence="2">Uncharacterized protein</fullName>
    </submittedName>
</protein>
<sequence>MVGLRAADELGWVRPRTPMGTLSMLSFLTDYGPDQVRRLIMDYRARAAEPGFRPRLGPPEFESAARAAVTAPDPWQALHEALESWRPLNDDHIAPISLLADPQIAPLITPDLGRRILSTPRGRDRKPTSD</sequence>
<dbReference type="AlphaFoldDB" id="A0A2W2H7A9"/>
<name>A0A2W2H7A9_9ACTN</name>
<reference evidence="2 3" key="1">
    <citation type="submission" date="2018-01" db="EMBL/GenBank/DDBJ databases">
        <title>Draft genome sequence of Sphaerisporangium sp. 7K107.</title>
        <authorList>
            <person name="Sahin N."/>
            <person name="Saygin H."/>
            <person name="Ay H."/>
        </authorList>
    </citation>
    <scope>NUCLEOTIDE SEQUENCE [LARGE SCALE GENOMIC DNA]</scope>
    <source>
        <strain evidence="2 3">7K107</strain>
    </source>
</reference>
<feature type="compositionally biased region" description="Basic and acidic residues" evidence="1">
    <location>
        <begin position="121"/>
        <end position="130"/>
    </location>
</feature>
<organism evidence="2 3">
    <name type="scientific">Spongiactinospora gelatinilytica</name>
    <dbReference type="NCBI Taxonomy" id="2666298"/>
    <lineage>
        <taxon>Bacteria</taxon>
        <taxon>Bacillati</taxon>
        <taxon>Actinomycetota</taxon>
        <taxon>Actinomycetes</taxon>
        <taxon>Streptosporangiales</taxon>
        <taxon>Streptosporangiaceae</taxon>
        <taxon>Spongiactinospora</taxon>
    </lineage>
</organism>
<dbReference type="Proteomes" id="UP000248544">
    <property type="component" value="Unassembled WGS sequence"/>
</dbReference>
<gene>
    <name evidence="2" type="ORF">C1I98_01265</name>
</gene>
<proteinExistence type="predicted"/>
<comment type="caution">
    <text evidence="2">The sequence shown here is derived from an EMBL/GenBank/DDBJ whole genome shotgun (WGS) entry which is preliminary data.</text>
</comment>
<feature type="region of interest" description="Disordered" evidence="1">
    <location>
        <begin position="111"/>
        <end position="130"/>
    </location>
</feature>